<protein>
    <recommendedName>
        <fullName evidence="6">ATPase expression protein 1</fullName>
    </recommendedName>
</protein>
<reference evidence="8" key="1">
    <citation type="submission" date="2016-11" db="EMBL/GenBank/DDBJ databases">
        <authorList>
            <person name="Guldener U."/>
        </authorList>
    </citation>
    <scope>NUCLEOTIDE SEQUENCE [LARGE SCALE GENOMIC DNA]</scope>
</reference>
<keyword evidence="5 6" id="KW-0496">Mitochondrion</keyword>
<dbReference type="VEuPathDB" id="FungiDB:HGUI_03911"/>
<dbReference type="AlphaFoldDB" id="A0A1L0FQ62"/>
<name>A0A1L0FQ62_9ASCO</name>
<keyword evidence="3 6" id="KW-0810">Translation regulation</keyword>
<organism evidence="7 8">
    <name type="scientific">Hanseniaspora guilliermondii</name>
    <dbReference type="NCBI Taxonomy" id="56406"/>
    <lineage>
        <taxon>Eukaryota</taxon>
        <taxon>Fungi</taxon>
        <taxon>Dikarya</taxon>
        <taxon>Ascomycota</taxon>
        <taxon>Saccharomycotina</taxon>
        <taxon>Saccharomycetes</taxon>
        <taxon>Saccharomycodales</taxon>
        <taxon>Saccharomycodaceae</taxon>
        <taxon>Hanseniaspora</taxon>
    </lineage>
</organism>
<evidence type="ECO:0000256" key="5">
    <source>
        <dbReference type="ARBA" id="ARBA00023128"/>
    </source>
</evidence>
<comment type="function">
    <text evidence="6">Required for translation of the mitochondrial OLI1 transcript encoding subunit 9 of mitochondrial ATP synthase.</text>
</comment>
<evidence type="ECO:0000256" key="3">
    <source>
        <dbReference type="ARBA" id="ARBA00022845"/>
    </source>
</evidence>
<dbReference type="OrthoDB" id="3971909at2759"/>
<evidence type="ECO:0000256" key="1">
    <source>
        <dbReference type="ARBA" id="ARBA00004173"/>
    </source>
</evidence>
<evidence type="ECO:0000313" key="8">
    <source>
        <dbReference type="Proteomes" id="UP000183365"/>
    </source>
</evidence>
<comment type="subcellular location">
    <subcellularLocation>
        <location evidence="1 6">Mitochondrion</location>
    </subcellularLocation>
</comment>
<keyword evidence="8" id="KW-1185">Reference proteome</keyword>
<dbReference type="EMBL" id="FQNF01000136">
    <property type="protein sequence ID" value="SGZ41710.1"/>
    <property type="molecule type" value="Genomic_DNA"/>
</dbReference>
<dbReference type="GO" id="GO:0045182">
    <property type="term" value="F:translation regulator activity"/>
    <property type="evidence" value="ECO:0007669"/>
    <property type="project" value="InterPro"/>
</dbReference>
<evidence type="ECO:0000256" key="6">
    <source>
        <dbReference type="RuleBase" id="RU362136"/>
    </source>
</evidence>
<dbReference type="InterPro" id="IPR031467">
    <property type="entry name" value="Aep1"/>
</dbReference>
<sequence length="493" mass="57322">MLLKLSNNQEIASFNRLCRLHYSNQLTNQYLNYNPTEIYSPFYIPTDNHLISAYTKNFHRRHLANGNPVFHATVRDPKTHKPNGFQKLTIDNRTITSNVNSASYPRWIANLQESLIRKNFVELNERLDDTQVDTIDVSKNKFEGQLNLHPFVDVQITEELLDTIIANCISKNLIADYFDTDSFIDFFLFLIKDKNFYLKSQEAIHKSVLKHLFNGIPESSKLSNFFVSFLNLLYEENMINANDSNKAFNNVVTSFCNQYYSNLTKVNIDGSGVSSNFLSFVMDFNVNIGNYKKAHHSLHQIMHHNGYLPRSKHLANYIRNTDDPAMLSGVVSAFKFSTVDREVYNAIVDKLQSFDEIKFIIDINPIFIGKHITLLPHLLNKMYELREKSTENLKSYPQMLNYVFKAFKVHEFVLSKKDNKVIYLEIIKALKLSGNYYLMNKFLNKYNLQEANHKKLKIDIQNVLKNTPSSTELFETQVLQNGFIEIVNQKLDL</sequence>
<dbReference type="GO" id="GO:0005739">
    <property type="term" value="C:mitochondrion"/>
    <property type="evidence" value="ECO:0007669"/>
    <property type="project" value="UniProtKB-SubCell"/>
</dbReference>
<proteinExistence type="inferred from homology"/>
<dbReference type="Proteomes" id="UP000183365">
    <property type="component" value="Unassembled WGS sequence"/>
</dbReference>
<gene>
    <name evidence="7" type="ORF">HGUI_03911</name>
</gene>
<keyword evidence="4 6" id="KW-0809">Transit peptide</keyword>
<dbReference type="Pfam" id="PF17049">
    <property type="entry name" value="AEP1"/>
    <property type="match status" value="1"/>
</dbReference>
<accession>A0A1L0FQ62</accession>
<comment type="similarity">
    <text evidence="2 6">Belongs to the AEP1 family.</text>
</comment>
<evidence type="ECO:0000256" key="2">
    <source>
        <dbReference type="ARBA" id="ARBA00008176"/>
    </source>
</evidence>
<evidence type="ECO:0000256" key="4">
    <source>
        <dbReference type="ARBA" id="ARBA00022946"/>
    </source>
</evidence>
<evidence type="ECO:0000313" key="7">
    <source>
        <dbReference type="EMBL" id="SGZ41710.1"/>
    </source>
</evidence>